<protein>
    <submittedName>
        <fullName evidence="1">Uncharacterized protein</fullName>
    </submittedName>
</protein>
<dbReference type="Proteomes" id="UP001162501">
    <property type="component" value="Chromosome 7"/>
</dbReference>
<evidence type="ECO:0000313" key="2">
    <source>
        <dbReference type="Proteomes" id="UP001162501"/>
    </source>
</evidence>
<dbReference type="EMBL" id="OX596091">
    <property type="protein sequence ID" value="CAN0555733.1"/>
    <property type="molecule type" value="Genomic_DNA"/>
</dbReference>
<organism evidence="1 2">
    <name type="scientific">Rangifer tarandus platyrhynchus</name>
    <name type="common">Svalbard reindeer</name>
    <dbReference type="NCBI Taxonomy" id="3082113"/>
    <lineage>
        <taxon>Eukaryota</taxon>
        <taxon>Metazoa</taxon>
        <taxon>Chordata</taxon>
        <taxon>Craniata</taxon>
        <taxon>Vertebrata</taxon>
        <taxon>Euteleostomi</taxon>
        <taxon>Mammalia</taxon>
        <taxon>Eutheria</taxon>
        <taxon>Laurasiatheria</taxon>
        <taxon>Artiodactyla</taxon>
        <taxon>Ruminantia</taxon>
        <taxon>Pecora</taxon>
        <taxon>Cervidae</taxon>
        <taxon>Odocoileinae</taxon>
        <taxon>Rangifer</taxon>
    </lineage>
</organism>
<reference evidence="1" key="2">
    <citation type="submission" date="2025-03" db="EMBL/GenBank/DDBJ databases">
        <authorList>
            <consortium name="ELIXIR-Norway"/>
            <consortium name="Elixir Norway"/>
        </authorList>
    </citation>
    <scope>NUCLEOTIDE SEQUENCE</scope>
</reference>
<proteinExistence type="predicted"/>
<gene>
    <name evidence="1" type="ORF">MRATA1EN22A_LOCUS26870</name>
</gene>
<accession>A0AC60A5L9</accession>
<sequence length="93" mass="9995">MCAAAAVWMRGQDPEESERPKPRPGTCGRRRAGRGHSRPTAGPSSGTIHSPPPEVLGRRRGFSSPGPILPGRLPPWTVRTPPRVGHPMATGFR</sequence>
<name>A0AC60A5L9_RANTA</name>
<reference evidence="1" key="1">
    <citation type="submission" date="2023-05" db="EMBL/GenBank/DDBJ databases">
        <authorList>
            <consortium name="ELIXIR-Norway"/>
        </authorList>
    </citation>
    <scope>NUCLEOTIDE SEQUENCE</scope>
</reference>
<evidence type="ECO:0000313" key="1">
    <source>
        <dbReference type="EMBL" id="CAN0555733.1"/>
    </source>
</evidence>